<evidence type="ECO:0000256" key="5">
    <source>
        <dbReference type="ARBA" id="ARBA00024915"/>
    </source>
</evidence>
<feature type="region of interest" description="Disordered" evidence="8">
    <location>
        <begin position="55"/>
        <end position="88"/>
    </location>
</feature>
<feature type="compositionally biased region" description="Polar residues" evidence="8">
    <location>
        <begin position="55"/>
        <end position="71"/>
    </location>
</feature>
<reference evidence="9 10" key="1">
    <citation type="journal article" date="2010" name="Science">
        <title>Pathogenicity determinants in smut fungi revealed by genome comparison.</title>
        <authorList>
            <person name="Schirawski J."/>
            <person name="Mannhaupt G."/>
            <person name="Muench K."/>
            <person name="Brefort T."/>
            <person name="Schipper K."/>
            <person name="Doehlemann G."/>
            <person name="Di Stasio M."/>
            <person name="Roessel N."/>
            <person name="Mendoza-Mendoza A."/>
            <person name="Pester D."/>
            <person name="Mueller O."/>
            <person name="Winterberg B."/>
            <person name="Meyer E."/>
            <person name="Ghareeb H."/>
            <person name="Wollenberg T."/>
            <person name="Muensterkoetter M."/>
            <person name="Wong P."/>
            <person name="Walter M."/>
            <person name="Stukenbrock E."/>
            <person name="Gueldener U."/>
            <person name="Kahmann R."/>
        </authorList>
    </citation>
    <scope>NUCLEOTIDE SEQUENCE [LARGE SCALE GENOMIC DNA]</scope>
    <source>
        <strain evidence="10">SRZ2</strain>
    </source>
</reference>
<dbReference type="PANTHER" id="PTHR11727">
    <property type="entry name" value="DIMETHYLADENOSINE TRANSFERASE"/>
    <property type="match status" value="1"/>
</dbReference>
<dbReference type="GO" id="GO:0000179">
    <property type="term" value="F:rRNA (adenine-N6,N6-)-dimethyltransferase activity"/>
    <property type="evidence" value="ECO:0007669"/>
    <property type="project" value="UniProtKB-UniRule"/>
</dbReference>
<dbReference type="Proteomes" id="UP000008867">
    <property type="component" value="Chromosome 8"/>
</dbReference>
<accession>E7A2N4</accession>
<evidence type="ECO:0000313" key="10">
    <source>
        <dbReference type="Proteomes" id="UP000008867"/>
    </source>
</evidence>
<dbReference type="InterPro" id="IPR001737">
    <property type="entry name" value="KsgA/Erm"/>
</dbReference>
<proteinExistence type="inferred from homology"/>
<evidence type="ECO:0000313" key="9">
    <source>
        <dbReference type="EMBL" id="CBQ73741.1"/>
    </source>
</evidence>
<dbReference type="PROSITE" id="PS51689">
    <property type="entry name" value="SAM_RNA_A_N6_MT"/>
    <property type="match status" value="1"/>
</dbReference>
<comment type="caution">
    <text evidence="6">Lacks conserved residue(s) required for the propagation of feature annotation.</text>
</comment>
<dbReference type="GO" id="GO:0003723">
    <property type="term" value="F:RNA binding"/>
    <property type="evidence" value="ECO:0007669"/>
    <property type="project" value="UniProtKB-UniRule"/>
</dbReference>
<dbReference type="Pfam" id="PF00398">
    <property type="entry name" value="RrnaAD"/>
    <property type="match status" value="1"/>
</dbReference>
<dbReference type="EMBL" id="FQ311473">
    <property type="protein sequence ID" value="CBQ73741.1"/>
    <property type="molecule type" value="Genomic_DNA"/>
</dbReference>
<evidence type="ECO:0000256" key="2">
    <source>
        <dbReference type="ARBA" id="ARBA00022679"/>
    </source>
</evidence>
<keyword evidence="10" id="KW-1185">Reference proteome</keyword>
<dbReference type="InterPro" id="IPR023165">
    <property type="entry name" value="rRNA_Ade_diMease-like_C"/>
</dbReference>
<dbReference type="OrthoDB" id="16079at2759"/>
<dbReference type="PANTHER" id="PTHR11727:SF7">
    <property type="entry name" value="DIMETHYLADENOSINE TRANSFERASE-RELATED"/>
    <property type="match status" value="1"/>
</dbReference>
<comment type="similarity">
    <text evidence="6 7">Belongs to the class I-like SAM-binding methyltransferase superfamily. rRNA adenine N(6)-methyltransferase family.</text>
</comment>
<comment type="function">
    <text evidence="5">Mitochondrial transcription factor that confers selective promoter recognition on the core subunit of the yeast mitochondrial RNA polymerase. Interacts with DNA in a non-specific manner.</text>
</comment>
<evidence type="ECO:0000256" key="6">
    <source>
        <dbReference type="PROSITE-ProRule" id="PRU01026"/>
    </source>
</evidence>
<dbReference type="EC" id="2.1.1.-" evidence="7"/>
<feature type="region of interest" description="Disordered" evidence="8">
    <location>
        <begin position="122"/>
        <end position="155"/>
    </location>
</feature>
<feature type="binding site" evidence="6">
    <location>
        <position position="271"/>
    </location>
    <ligand>
        <name>S-adenosyl-L-methionine</name>
        <dbReference type="ChEBI" id="CHEBI:59789"/>
    </ligand>
</feature>
<protein>
    <recommendedName>
        <fullName evidence="7">rRNA adenine N(6)-methyltransferase</fullName>
        <ecNumber evidence="7">2.1.1.-</ecNumber>
    </recommendedName>
</protein>
<keyword evidence="4 6" id="KW-0694">RNA-binding</keyword>
<evidence type="ECO:0000256" key="1">
    <source>
        <dbReference type="ARBA" id="ARBA00022603"/>
    </source>
</evidence>
<feature type="binding site" evidence="6">
    <location>
        <position position="217"/>
    </location>
    <ligand>
        <name>S-adenosyl-L-methionine</name>
        <dbReference type="ChEBI" id="CHEBI:59789"/>
    </ligand>
</feature>
<dbReference type="InterPro" id="IPR029063">
    <property type="entry name" value="SAM-dependent_MTases_sf"/>
</dbReference>
<dbReference type="AlphaFoldDB" id="E7A2N4"/>
<name>E7A2N4_SPORE</name>
<dbReference type="Gene3D" id="3.40.50.150">
    <property type="entry name" value="Vaccinia Virus protein VP39"/>
    <property type="match status" value="1"/>
</dbReference>
<dbReference type="HOGENOM" id="CLU_034228_1_0_1"/>
<feature type="compositionally biased region" description="Basic and acidic residues" evidence="8">
    <location>
        <begin position="123"/>
        <end position="155"/>
    </location>
</feature>
<evidence type="ECO:0000256" key="3">
    <source>
        <dbReference type="ARBA" id="ARBA00022691"/>
    </source>
</evidence>
<dbReference type="FunFam" id="3.40.50.150:FF:001125">
    <property type="entry name" value="Mitochondrial transcription factor 1"/>
    <property type="match status" value="1"/>
</dbReference>
<dbReference type="eggNOG" id="ENOG502S4WC">
    <property type="taxonomic scope" value="Eukaryota"/>
</dbReference>
<evidence type="ECO:0000256" key="8">
    <source>
        <dbReference type="SAM" id="MobiDB-lite"/>
    </source>
</evidence>
<evidence type="ECO:0000256" key="7">
    <source>
        <dbReference type="RuleBase" id="RU362106"/>
    </source>
</evidence>
<evidence type="ECO:0000256" key="4">
    <source>
        <dbReference type="ARBA" id="ARBA00022884"/>
    </source>
</evidence>
<keyword evidence="7" id="KW-0698">rRNA processing</keyword>
<keyword evidence="1 6" id="KW-0489">Methyltransferase</keyword>
<sequence length="594" mass="66018">MVSIARPMGASVTQLALSLRNSVTLGTSRRIALLYPQVGSSSRTFRTSTVSLLAPSSSRAISDTTASTEGTSDAEVAEKKPKRRRRSKEEIEAALLAKSAFGVPIRSQKRTRRAIGNTAAAYAERDVQQHQEQEQEKPPERRGRPKIRAEDTGRLARKESRLAALALAQAQADEPLSAEVMEKLLENMQYEHMPPRDEWKNAFPTSKQFQTSYRYFVSNRSTIKDIISALGITDPERNGEKVTVIEGYPGPGTFATELLQMEQVEKVIALEDTPRYVQKLEELQTLLESKQPGQGARLDILESSAYLWDTYNQLVSSGKLAHLNNRVTTSDGQMVDFTSNSFVPPDHSDASWQKLSPMIFFAQLPNTVYGEQLFAQIITAIASRIWLFRQGRVQLGFVCGESLAKRCLAEAGDKISRGKLGTTVQCLADVEVHKYAHELAPHTHHFFPPTMSVGPRVTVSGTSLIPNSNPSTGLTRTGMVMLTVTPKKKPLVKANEIEAFEFITRNLFILRNKPVGEALTHVAPGGQNVLKMTSPAQADKGLIRVDEVILPEQIVSDLTNVQWACLARMFEKWPFRPVHLFEEGRIKPDNKGRN</sequence>
<dbReference type="VEuPathDB" id="FungiDB:sr14334"/>
<keyword evidence="2 6" id="KW-0808">Transferase</keyword>
<dbReference type="Gene3D" id="1.10.8.100">
    <property type="entry name" value="Ribosomal RNA adenine dimethylase-like, domain 2"/>
    <property type="match status" value="1"/>
</dbReference>
<keyword evidence="3 6" id="KW-0949">S-adenosyl-L-methionine</keyword>
<dbReference type="SUPFAM" id="SSF53335">
    <property type="entry name" value="S-adenosyl-L-methionine-dependent methyltransferases"/>
    <property type="match status" value="1"/>
</dbReference>
<gene>
    <name evidence="9" type="ORF">sr14334</name>
</gene>
<organism evidence="9 10">
    <name type="scientific">Sporisorium reilianum (strain SRZ2)</name>
    <name type="common">Maize head smut fungus</name>
    <dbReference type="NCBI Taxonomy" id="999809"/>
    <lineage>
        <taxon>Eukaryota</taxon>
        <taxon>Fungi</taxon>
        <taxon>Dikarya</taxon>
        <taxon>Basidiomycota</taxon>
        <taxon>Ustilaginomycotina</taxon>
        <taxon>Ustilaginomycetes</taxon>
        <taxon>Ustilaginales</taxon>
        <taxon>Ustilaginaceae</taxon>
        <taxon>Sporisorium</taxon>
    </lineage>
</organism>